<dbReference type="SUPFAM" id="SSF52833">
    <property type="entry name" value="Thioredoxin-like"/>
    <property type="match status" value="1"/>
</dbReference>
<comment type="subcellular location">
    <subcellularLocation>
        <location evidence="1">Cell envelope</location>
    </subcellularLocation>
</comment>
<dbReference type="Pfam" id="PF08534">
    <property type="entry name" value="Redoxin"/>
    <property type="match status" value="1"/>
</dbReference>
<evidence type="ECO:0000256" key="4">
    <source>
        <dbReference type="ARBA" id="ARBA00023157"/>
    </source>
</evidence>
<keyword evidence="10" id="KW-1185">Reference proteome</keyword>
<keyword evidence="5" id="KW-0676">Redox-active center</keyword>
<sequence>MTRPRPVRLSASAKWVIVCAVVLVALVVAIRPQHPGGADQAPSAPTGTVASAPGELAAARSRARLQPCTPDGTGTVGADSDEPAAMGPLAGLTLTCLSDGRPVDVGRALAGRPALVNIWAYWCGPCRVELPALAGFAKRAAGRVTVLTVHADPNESAALDLLTGLGVHLPTVEDPTGRVGTAAGAPRVYPTTVLVRADGSVAGVQARPFTSVDDIVGVVRAELGVDL</sequence>
<feature type="domain" description="Thioredoxin" evidence="8">
    <location>
        <begin position="83"/>
        <end position="224"/>
    </location>
</feature>
<dbReference type="InterPro" id="IPR017937">
    <property type="entry name" value="Thioredoxin_CS"/>
</dbReference>
<dbReference type="CDD" id="cd02966">
    <property type="entry name" value="TlpA_like_family"/>
    <property type="match status" value="1"/>
</dbReference>
<dbReference type="PROSITE" id="PS00194">
    <property type="entry name" value="THIOREDOXIN_1"/>
    <property type="match status" value="1"/>
</dbReference>
<evidence type="ECO:0000256" key="6">
    <source>
        <dbReference type="SAM" id="MobiDB-lite"/>
    </source>
</evidence>
<accession>A0ABP8J8A8</accession>
<proteinExistence type="predicted"/>
<keyword evidence="4" id="KW-1015">Disulfide bond</keyword>
<keyword evidence="3" id="KW-0735">Signal-anchor</keyword>
<reference evidence="10" key="1">
    <citation type="journal article" date="2019" name="Int. J. Syst. Evol. Microbiol.">
        <title>The Global Catalogue of Microorganisms (GCM) 10K type strain sequencing project: providing services to taxonomists for standard genome sequencing and annotation.</title>
        <authorList>
            <consortium name="The Broad Institute Genomics Platform"/>
            <consortium name="The Broad Institute Genome Sequencing Center for Infectious Disease"/>
            <person name="Wu L."/>
            <person name="Ma J."/>
        </authorList>
    </citation>
    <scope>NUCLEOTIDE SEQUENCE [LARGE SCALE GENOMIC DNA]</scope>
    <source>
        <strain evidence="10">JCM 17688</strain>
    </source>
</reference>
<dbReference type="PANTHER" id="PTHR42852">
    <property type="entry name" value="THIOL:DISULFIDE INTERCHANGE PROTEIN DSBE"/>
    <property type="match status" value="1"/>
</dbReference>
<dbReference type="InterPro" id="IPR036249">
    <property type="entry name" value="Thioredoxin-like_sf"/>
</dbReference>
<dbReference type="InterPro" id="IPR050553">
    <property type="entry name" value="Thioredoxin_ResA/DsbE_sf"/>
</dbReference>
<evidence type="ECO:0000256" key="2">
    <source>
        <dbReference type="ARBA" id="ARBA00022748"/>
    </source>
</evidence>
<keyword evidence="7" id="KW-0472">Membrane</keyword>
<protein>
    <submittedName>
        <fullName evidence="9">TlpA disulfide reductase family protein</fullName>
    </submittedName>
</protein>
<keyword evidence="2" id="KW-0201">Cytochrome c-type biogenesis</keyword>
<evidence type="ECO:0000313" key="9">
    <source>
        <dbReference type="EMBL" id="GAA4386755.1"/>
    </source>
</evidence>
<keyword evidence="7" id="KW-1133">Transmembrane helix</keyword>
<dbReference type="PANTHER" id="PTHR42852:SF6">
    <property type="entry name" value="THIOL:DISULFIDE INTERCHANGE PROTEIN DSBE"/>
    <property type="match status" value="1"/>
</dbReference>
<feature type="transmembrane region" description="Helical" evidence="7">
    <location>
        <begin position="12"/>
        <end position="30"/>
    </location>
</feature>
<feature type="region of interest" description="Disordered" evidence="6">
    <location>
        <begin position="35"/>
        <end position="84"/>
    </location>
</feature>
<dbReference type="Gene3D" id="3.40.30.10">
    <property type="entry name" value="Glutaredoxin"/>
    <property type="match status" value="1"/>
</dbReference>
<organism evidence="9 10">
    <name type="scientific">Tsukamurella soli</name>
    <dbReference type="NCBI Taxonomy" id="644556"/>
    <lineage>
        <taxon>Bacteria</taxon>
        <taxon>Bacillati</taxon>
        <taxon>Actinomycetota</taxon>
        <taxon>Actinomycetes</taxon>
        <taxon>Mycobacteriales</taxon>
        <taxon>Tsukamurellaceae</taxon>
        <taxon>Tsukamurella</taxon>
    </lineage>
</organism>
<evidence type="ECO:0000313" key="10">
    <source>
        <dbReference type="Proteomes" id="UP001500635"/>
    </source>
</evidence>
<gene>
    <name evidence="9" type="ORF">GCM10023147_10440</name>
</gene>
<dbReference type="RefSeq" id="WP_344991868.1">
    <property type="nucleotide sequence ID" value="NZ_BAABFR010000010.1"/>
</dbReference>
<comment type="caution">
    <text evidence="9">The sequence shown here is derived from an EMBL/GenBank/DDBJ whole genome shotgun (WGS) entry which is preliminary data.</text>
</comment>
<dbReference type="EMBL" id="BAABFR010000010">
    <property type="protein sequence ID" value="GAA4386755.1"/>
    <property type="molecule type" value="Genomic_DNA"/>
</dbReference>
<dbReference type="Proteomes" id="UP001500635">
    <property type="component" value="Unassembled WGS sequence"/>
</dbReference>
<keyword evidence="7" id="KW-0812">Transmembrane</keyword>
<name>A0ABP8J8A8_9ACTN</name>
<evidence type="ECO:0000256" key="1">
    <source>
        <dbReference type="ARBA" id="ARBA00004196"/>
    </source>
</evidence>
<dbReference type="PROSITE" id="PS51352">
    <property type="entry name" value="THIOREDOXIN_2"/>
    <property type="match status" value="1"/>
</dbReference>
<evidence type="ECO:0000256" key="5">
    <source>
        <dbReference type="ARBA" id="ARBA00023284"/>
    </source>
</evidence>
<evidence type="ECO:0000256" key="7">
    <source>
        <dbReference type="SAM" id="Phobius"/>
    </source>
</evidence>
<dbReference type="InterPro" id="IPR013766">
    <property type="entry name" value="Thioredoxin_domain"/>
</dbReference>
<evidence type="ECO:0000259" key="8">
    <source>
        <dbReference type="PROSITE" id="PS51352"/>
    </source>
</evidence>
<evidence type="ECO:0000256" key="3">
    <source>
        <dbReference type="ARBA" id="ARBA00022968"/>
    </source>
</evidence>
<dbReference type="InterPro" id="IPR013740">
    <property type="entry name" value="Redoxin"/>
</dbReference>